<evidence type="ECO:0000313" key="2">
    <source>
        <dbReference type="Proteomes" id="UP000554482"/>
    </source>
</evidence>
<protein>
    <submittedName>
        <fullName evidence="1">Uncharacterized protein</fullName>
    </submittedName>
</protein>
<organism evidence="1 2">
    <name type="scientific">Thalictrum thalictroides</name>
    <name type="common">Rue-anemone</name>
    <name type="synonym">Anemone thalictroides</name>
    <dbReference type="NCBI Taxonomy" id="46969"/>
    <lineage>
        <taxon>Eukaryota</taxon>
        <taxon>Viridiplantae</taxon>
        <taxon>Streptophyta</taxon>
        <taxon>Embryophyta</taxon>
        <taxon>Tracheophyta</taxon>
        <taxon>Spermatophyta</taxon>
        <taxon>Magnoliopsida</taxon>
        <taxon>Ranunculales</taxon>
        <taxon>Ranunculaceae</taxon>
        <taxon>Thalictroideae</taxon>
        <taxon>Thalictrum</taxon>
    </lineage>
</organism>
<name>A0A7J6W9A7_THATH</name>
<gene>
    <name evidence="1" type="ORF">FRX31_017234</name>
</gene>
<comment type="caution">
    <text evidence="1">The sequence shown here is derived from an EMBL/GenBank/DDBJ whole genome shotgun (WGS) entry which is preliminary data.</text>
</comment>
<accession>A0A7J6W9A7</accession>
<sequence length="116" mass="13616">METNYKNAQEHVLTIAQAWNQSNRDMDNPEVQQAIIFCQTTLQEHDDELRSIAINWSWTKRLIDEVRKSVCNHVNLKYNDGPDSQWYTYECIDCDGITGDDKHFGYGPYNVVGRWD</sequence>
<proteinExistence type="predicted"/>
<evidence type="ECO:0000313" key="1">
    <source>
        <dbReference type="EMBL" id="KAF5193180.1"/>
    </source>
</evidence>
<dbReference type="Proteomes" id="UP000554482">
    <property type="component" value="Unassembled WGS sequence"/>
</dbReference>
<keyword evidence="2" id="KW-1185">Reference proteome</keyword>
<dbReference type="AlphaFoldDB" id="A0A7J6W9A7"/>
<reference evidence="1 2" key="1">
    <citation type="submission" date="2020-06" db="EMBL/GenBank/DDBJ databases">
        <title>Transcriptomic and genomic resources for Thalictrum thalictroides and T. hernandezii: Facilitating candidate gene discovery in an emerging model plant lineage.</title>
        <authorList>
            <person name="Arias T."/>
            <person name="Riano-Pachon D.M."/>
            <person name="Di Stilio V.S."/>
        </authorList>
    </citation>
    <scope>NUCLEOTIDE SEQUENCE [LARGE SCALE GENOMIC DNA]</scope>
    <source>
        <strain evidence="2">cv. WT478/WT964</strain>
        <tissue evidence="1">Leaves</tissue>
    </source>
</reference>
<dbReference type="EMBL" id="JABWDY010020402">
    <property type="protein sequence ID" value="KAF5193180.1"/>
    <property type="molecule type" value="Genomic_DNA"/>
</dbReference>